<organism evidence="2 3">
    <name type="scientific">Calothrix parasitica NIES-267</name>
    <dbReference type="NCBI Taxonomy" id="1973488"/>
    <lineage>
        <taxon>Bacteria</taxon>
        <taxon>Bacillati</taxon>
        <taxon>Cyanobacteriota</taxon>
        <taxon>Cyanophyceae</taxon>
        <taxon>Nostocales</taxon>
        <taxon>Calotrichaceae</taxon>
        <taxon>Calothrix</taxon>
    </lineage>
</organism>
<evidence type="ECO:0000313" key="2">
    <source>
        <dbReference type="EMBL" id="BAY87310.1"/>
    </source>
</evidence>
<evidence type="ECO:0000313" key="3">
    <source>
        <dbReference type="Proteomes" id="UP000218418"/>
    </source>
</evidence>
<dbReference type="OrthoDB" id="9771846at2"/>
<keyword evidence="3" id="KW-1185">Reference proteome</keyword>
<proteinExistence type="predicted"/>
<accession>A0A1Z4M1H2</accession>
<dbReference type="Pfam" id="PF00535">
    <property type="entry name" value="Glycos_transf_2"/>
    <property type="match status" value="1"/>
</dbReference>
<dbReference type="PANTHER" id="PTHR43179:SF7">
    <property type="entry name" value="RHAMNOSYLTRANSFERASE WBBL"/>
    <property type="match status" value="1"/>
</dbReference>
<reference evidence="2 3" key="1">
    <citation type="submission" date="2017-06" db="EMBL/GenBank/DDBJ databases">
        <title>Genome sequencing of cyanobaciteial culture collection at National Institute for Environmental Studies (NIES).</title>
        <authorList>
            <person name="Hirose Y."/>
            <person name="Shimura Y."/>
            <person name="Fujisawa T."/>
            <person name="Nakamura Y."/>
            <person name="Kawachi M."/>
        </authorList>
    </citation>
    <scope>NUCLEOTIDE SEQUENCE [LARGE SCALE GENOMIC DNA]</scope>
    <source>
        <strain evidence="2 3">NIES-267</strain>
    </source>
</reference>
<dbReference type="InterPro" id="IPR029044">
    <property type="entry name" value="Nucleotide-diphossugar_trans"/>
</dbReference>
<dbReference type="GO" id="GO:0016740">
    <property type="term" value="F:transferase activity"/>
    <property type="evidence" value="ECO:0007669"/>
    <property type="project" value="UniProtKB-KW"/>
</dbReference>
<dbReference type="SUPFAM" id="SSF53448">
    <property type="entry name" value="Nucleotide-diphospho-sugar transferases"/>
    <property type="match status" value="1"/>
</dbReference>
<dbReference type="InterPro" id="IPR001173">
    <property type="entry name" value="Glyco_trans_2-like"/>
</dbReference>
<protein>
    <submittedName>
        <fullName evidence="2">Putative glucosyltransferase</fullName>
    </submittedName>
</protein>
<dbReference type="EMBL" id="AP018227">
    <property type="protein sequence ID" value="BAY87310.1"/>
    <property type="molecule type" value="Genomic_DNA"/>
</dbReference>
<feature type="domain" description="Glycosyltransferase 2-like" evidence="1">
    <location>
        <begin position="9"/>
        <end position="132"/>
    </location>
</feature>
<dbReference type="Proteomes" id="UP000218418">
    <property type="component" value="Chromosome"/>
</dbReference>
<dbReference type="Gene3D" id="3.90.550.10">
    <property type="entry name" value="Spore Coat Polysaccharide Biosynthesis Protein SpsA, Chain A"/>
    <property type="match status" value="1"/>
</dbReference>
<dbReference type="PANTHER" id="PTHR43179">
    <property type="entry name" value="RHAMNOSYLTRANSFERASE WBBL"/>
    <property type="match status" value="1"/>
</dbReference>
<evidence type="ECO:0000259" key="1">
    <source>
        <dbReference type="Pfam" id="PF00535"/>
    </source>
</evidence>
<gene>
    <name evidence="2" type="ORF">NIES267_68320</name>
</gene>
<keyword evidence="2" id="KW-0808">Transferase</keyword>
<sequence>MTEKSDIAFVIVSYNSAKTLRCAIESCIKAVEDFYPERGTVIVYDNASNDNCPEILDDFARRYPDIFIGKKGETNLGFGVANNRAVAEEPSKVYVLVNPDVTFKPKIITCLKATLNSEPDIAIVCPKLLYLDKSVQPSIRRFPKFNFLLCKYLLGEKLQNILCPFDYYYSRMPTPRKVIEINWAIGAFMMVSGKYVEQYGLFDEQFFLYFEDVSLCVDAWQNGYRVLFQPEVSALHLYQRSSTCSKFNYLTLIHMISALKFFAKYRPYRKSWQLITLIFKLNSKLQNAWRFFVLSKFDKLQRS</sequence>
<dbReference type="AlphaFoldDB" id="A0A1Z4M1H2"/>
<name>A0A1Z4M1H2_9CYAN</name>